<evidence type="ECO:0000313" key="3">
    <source>
        <dbReference type="EMBL" id="KRH56599.1"/>
    </source>
</evidence>
<dbReference type="SUPFAM" id="SSF52540">
    <property type="entry name" value="P-loop containing nucleoside triphosphate hydrolases"/>
    <property type="match status" value="1"/>
</dbReference>
<evidence type="ECO:0000256" key="1">
    <source>
        <dbReference type="ARBA" id="ARBA00022821"/>
    </source>
</evidence>
<dbReference type="PANTHER" id="PTHR36766:SF51">
    <property type="entry name" value="DISEASE RESISTANCE RPP13-LIKE PROTEIN 1"/>
    <property type="match status" value="1"/>
</dbReference>
<dbReference type="InParanoid" id="A0A0R0JPQ2"/>
<dbReference type="PaxDb" id="3847-GLYMA05G08621.1"/>
<reference evidence="4" key="2">
    <citation type="submission" date="2018-02" db="UniProtKB">
        <authorList>
            <consortium name="EnsemblPlants"/>
        </authorList>
    </citation>
    <scope>IDENTIFICATION</scope>
    <source>
        <strain evidence="4">Williams 82</strain>
    </source>
</reference>
<dbReference type="Gene3D" id="1.10.8.430">
    <property type="entry name" value="Helical domain of apoptotic protease-activating factors"/>
    <property type="match status" value="1"/>
</dbReference>
<reference evidence="3" key="3">
    <citation type="submission" date="2018-07" db="EMBL/GenBank/DDBJ databases">
        <title>WGS assembly of Glycine max.</title>
        <authorList>
            <person name="Schmutz J."/>
            <person name="Cannon S."/>
            <person name="Schlueter J."/>
            <person name="Ma J."/>
            <person name="Mitros T."/>
            <person name="Nelson W."/>
            <person name="Hyten D."/>
            <person name="Song Q."/>
            <person name="Thelen J."/>
            <person name="Cheng J."/>
            <person name="Xu D."/>
            <person name="Hellsten U."/>
            <person name="May G."/>
            <person name="Yu Y."/>
            <person name="Sakurai T."/>
            <person name="Umezawa T."/>
            <person name="Bhattacharyya M."/>
            <person name="Sandhu D."/>
            <person name="Valliyodan B."/>
            <person name="Lindquist E."/>
            <person name="Peto M."/>
            <person name="Grant D."/>
            <person name="Shu S."/>
            <person name="Goodstein D."/>
            <person name="Barry K."/>
            <person name="Futrell-Griggs M."/>
            <person name="Abernathy B."/>
            <person name="Du J."/>
            <person name="Tian Z."/>
            <person name="Zhu L."/>
            <person name="Gill N."/>
            <person name="Joshi T."/>
            <person name="Libault M."/>
            <person name="Sethuraman A."/>
            <person name="Zhang X."/>
            <person name="Shinozaki K."/>
            <person name="Nguyen H."/>
            <person name="Wing R."/>
            <person name="Cregan P."/>
            <person name="Specht J."/>
            <person name="Grimwood J."/>
            <person name="Rokhsar D."/>
            <person name="Stacey G."/>
            <person name="Shoemaker R."/>
            <person name="Jackson S."/>
        </authorList>
    </citation>
    <scope>NUCLEOTIDE SEQUENCE</scope>
    <source>
        <tissue evidence="3">Callus</tissue>
    </source>
</reference>
<dbReference type="EMBL" id="CM000838">
    <property type="protein sequence ID" value="KRH56599.1"/>
    <property type="molecule type" value="Genomic_DNA"/>
</dbReference>
<evidence type="ECO:0000313" key="4">
    <source>
        <dbReference type="EnsemblPlants" id="KRH56599"/>
    </source>
</evidence>
<keyword evidence="1" id="KW-0611">Plant defense</keyword>
<evidence type="ECO:0000313" key="5">
    <source>
        <dbReference type="Proteomes" id="UP000008827"/>
    </source>
</evidence>
<dbReference type="GO" id="GO:0043531">
    <property type="term" value="F:ADP binding"/>
    <property type="evidence" value="ECO:0007669"/>
    <property type="project" value="InterPro"/>
</dbReference>
<dbReference type="InterPro" id="IPR042197">
    <property type="entry name" value="Apaf_helical"/>
</dbReference>
<accession>A0A0R0JPQ2</accession>
<protein>
    <recommendedName>
        <fullName evidence="2">NB-ARC domain-containing protein</fullName>
    </recommendedName>
</protein>
<dbReference type="Gramene" id="KRH56599">
    <property type="protein sequence ID" value="KRH56599"/>
    <property type="gene ID" value="GLYMA_05G006900"/>
</dbReference>
<dbReference type="Proteomes" id="UP000008827">
    <property type="component" value="Chromosome 5"/>
</dbReference>
<organism evidence="3">
    <name type="scientific">Glycine max</name>
    <name type="common">Soybean</name>
    <name type="synonym">Glycine hispida</name>
    <dbReference type="NCBI Taxonomy" id="3847"/>
    <lineage>
        <taxon>Eukaryota</taxon>
        <taxon>Viridiplantae</taxon>
        <taxon>Streptophyta</taxon>
        <taxon>Embryophyta</taxon>
        <taxon>Tracheophyta</taxon>
        <taxon>Spermatophyta</taxon>
        <taxon>Magnoliopsida</taxon>
        <taxon>eudicotyledons</taxon>
        <taxon>Gunneridae</taxon>
        <taxon>Pentapetalae</taxon>
        <taxon>rosids</taxon>
        <taxon>fabids</taxon>
        <taxon>Fabales</taxon>
        <taxon>Fabaceae</taxon>
        <taxon>Papilionoideae</taxon>
        <taxon>50 kb inversion clade</taxon>
        <taxon>NPAAA clade</taxon>
        <taxon>indigoferoid/millettioid clade</taxon>
        <taxon>Phaseoleae</taxon>
        <taxon>Glycine</taxon>
        <taxon>Glycine subgen. Soja</taxon>
    </lineage>
</organism>
<dbReference type="OrthoDB" id="1435119at2759"/>
<dbReference type="PANTHER" id="PTHR36766">
    <property type="entry name" value="PLANT BROAD-SPECTRUM MILDEW RESISTANCE PROTEIN RPW8"/>
    <property type="match status" value="1"/>
</dbReference>
<sequence>MGGLGKTTLAQHIYNDPRMEEADFHIKAWVCVSDDFNVFRLTKIILEAITKSKDNSRELEMIHGRLKEKLTGKRFLLVLDDVWNERREEWESVQTPLNHGAPGSRILVTTRCEEVVCIMRSNKVYHLKQLQEDHCWQVFVKHAFQDDHSILNAELKEIGTKIVQKCKGLPLALKSIGSLLHTAKSSISEWESVLLSNIWDILKGESEIIPALLLSYHHLPSHLKMCLACCALFPKDYEFVKEHL</sequence>
<evidence type="ECO:0000259" key="2">
    <source>
        <dbReference type="Pfam" id="PF00931"/>
    </source>
</evidence>
<dbReference type="Pfam" id="PF00931">
    <property type="entry name" value="NB-ARC"/>
    <property type="match status" value="1"/>
</dbReference>
<feature type="domain" description="NB-ARC" evidence="2">
    <location>
        <begin position="1"/>
        <end position="147"/>
    </location>
</feature>
<dbReference type="OMA" id="AMISTHQ"/>
<dbReference type="Gene3D" id="3.40.50.300">
    <property type="entry name" value="P-loop containing nucleotide triphosphate hydrolases"/>
    <property type="match status" value="1"/>
</dbReference>
<keyword evidence="5" id="KW-1185">Reference proteome</keyword>
<dbReference type="SMR" id="A0A0R0JPQ2"/>
<dbReference type="EnsemblPlants" id="KRH56599">
    <property type="protein sequence ID" value="KRH56599"/>
    <property type="gene ID" value="GLYMA_05G006900"/>
</dbReference>
<gene>
    <name evidence="3" type="ORF">GLYMA_05G006900</name>
</gene>
<reference evidence="3 4" key="1">
    <citation type="journal article" date="2010" name="Nature">
        <title>Genome sequence of the palaeopolyploid soybean.</title>
        <authorList>
            <person name="Schmutz J."/>
            <person name="Cannon S.B."/>
            <person name="Schlueter J."/>
            <person name="Ma J."/>
            <person name="Mitros T."/>
            <person name="Nelson W."/>
            <person name="Hyten D.L."/>
            <person name="Song Q."/>
            <person name="Thelen J.J."/>
            <person name="Cheng J."/>
            <person name="Xu D."/>
            <person name="Hellsten U."/>
            <person name="May G.D."/>
            <person name="Yu Y."/>
            <person name="Sakurai T."/>
            <person name="Umezawa T."/>
            <person name="Bhattacharyya M.K."/>
            <person name="Sandhu D."/>
            <person name="Valliyodan B."/>
            <person name="Lindquist E."/>
            <person name="Peto M."/>
            <person name="Grant D."/>
            <person name="Shu S."/>
            <person name="Goodstein D."/>
            <person name="Barry K."/>
            <person name="Futrell-Griggs M."/>
            <person name="Abernathy B."/>
            <person name="Du J."/>
            <person name="Tian Z."/>
            <person name="Zhu L."/>
            <person name="Gill N."/>
            <person name="Joshi T."/>
            <person name="Libault M."/>
            <person name="Sethuraman A."/>
            <person name="Zhang X.-C."/>
            <person name="Shinozaki K."/>
            <person name="Nguyen H.T."/>
            <person name="Wing R.A."/>
            <person name="Cregan P."/>
            <person name="Specht J."/>
            <person name="Grimwood J."/>
            <person name="Rokhsar D."/>
            <person name="Stacey G."/>
            <person name="Shoemaker R.C."/>
            <person name="Jackson S.A."/>
        </authorList>
    </citation>
    <scope>NUCLEOTIDE SEQUENCE [LARGE SCALE GENOMIC DNA]</scope>
    <source>
        <strain evidence="4">cv. Williams 82</strain>
        <tissue evidence="3">Callus</tissue>
    </source>
</reference>
<proteinExistence type="predicted"/>
<dbReference type="InterPro" id="IPR027417">
    <property type="entry name" value="P-loop_NTPase"/>
</dbReference>
<dbReference type="InterPro" id="IPR002182">
    <property type="entry name" value="NB-ARC"/>
</dbReference>
<dbReference type="PRINTS" id="PR00364">
    <property type="entry name" value="DISEASERSIST"/>
</dbReference>
<dbReference type="GO" id="GO:0098542">
    <property type="term" value="P:defense response to other organism"/>
    <property type="evidence" value="ECO:0000318"/>
    <property type="project" value="GO_Central"/>
</dbReference>
<name>A0A0R0JPQ2_SOYBN</name>
<dbReference type="AlphaFoldDB" id="A0A0R0JPQ2"/>